<dbReference type="EC" id="2.7.2.3" evidence="4 9"/>
<comment type="subcellular location">
    <subcellularLocation>
        <location evidence="9">Cytoplasm</location>
    </subcellularLocation>
</comment>
<accession>A0ABQ3IK83</accession>
<keyword evidence="7 9" id="KW-0418">Kinase</keyword>
<comment type="subunit">
    <text evidence="3 9">Monomer.</text>
</comment>
<protein>
    <recommendedName>
        <fullName evidence="4 9">Phosphoglycerate kinase</fullName>
        <ecNumber evidence="4 9">2.7.2.3</ecNumber>
    </recommendedName>
</protein>
<feature type="binding site" evidence="9">
    <location>
        <begin position="21"/>
        <end position="23"/>
    </location>
    <ligand>
        <name>substrate</name>
    </ligand>
</feature>
<dbReference type="HAMAP" id="MF_00145">
    <property type="entry name" value="Phosphoglyc_kinase"/>
    <property type="match status" value="1"/>
</dbReference>
<proteinExistence type="inferred from homology"/>
<evidence type="ECO:0000256" key="8">
    <source>
        <dbReference type="ARBA" id="ARBA00022840"/>
    </source>
</evidence>
<evidence type="ECO:0000313" key="11">
    <source>
        <dbReference type="EMBL" id="GHE86294.1"/>
    </source>
</evidence>
<comment type="caution">
    <text evidence="9">Lacks conserved residue(s) required for the propagation of feature annotation.</text>
</comment>
<dbReference type="InterPro" id="IPR015824">
    <property type="entry name" value="Phosphoglycerate_kinase_N"/>
</dbReference>
<feature type="binding site" evidence="9">
    <location>
        <begin position="353"/>
        <end position="356"/>
    </location>
    <ligand>
        <name>ATP</name>
        <dbReference type="ChEBI" id="CHEBI:30616"/>
    </ligand>
</feature>
<dbReference type="PANTHER" id="PTHR11406">
    <property type="entry name" value="PHOSPHOGLYCERATE KINASE"/>
    <property type="match status" value="1"/>
</dbReference>
<feature type="binding site" evidence="9">
    <location>
        <position position="323"/>
    </location>
    <ligand>
        <name>ATP</name>
        <dbReference type="ChEBI" id="CHEBI:30616"/>
    </ligand>
</feature>
<evidence type="ECO:0000256" key="6">
    <source>
        <dbReference type="ARBA" id="ARBA00022741"/>
    </source>
</evidence>
<dbReference type="PIRSF" id="PIRSF000724">
    <property type="entry name" value="Pgk"/>
    <property type="match status" value="1"/>
</dbReference>
<dbReference type="InterPro" id="IPR001576">
    <property type="entry name" value="Phosphoglycerate_kinase"/>
</dbReference>
<dbReference type="PANTHER" id="PTHR11406:SF23">
    <property type="entry name" value="PHOSPHOGLYCERATE KINASE 1, CHLOROPLASTIC-RELATED"/>
    <property type="match status" value="1"/>
</dbReference>
<evidence type="ECO:0000256" key="2">
    <source>
        <dbReference type="ARBA" id="ARBA00008982"/>
    </source>
</evidence>
<keyword evidence="6 9" id="KW-0547">Nucleotide-binding</keyword>
<feature type="binding site" evidence="9">
    <location>
        <position position="118"/>
    </location>
    <ligand>
        <name>substrate</name>
    </ligand>
</feature>
<keyword evidence="9" id="KW-0963">Cytoplasm</keyword>
<feature type="binding site" evidence="9">
    <location>
        <position position="201"/>
    </location>
    <ligand>
        <name>ATP</name>
        <dbReference type="ChEBI" id="CHEBI:30616"/>
    </ligand>
</feature>
<feature type="binding site" evidence="9">
    <location>
        <position position="151"/>
    </location>
    <ligand>
        <name>substrate</name>
    </ligand>
</feature>
<comment type="caution">
    <text evidence="11">The sequence shown here is derived from an EMBL/GenBank/DDBJ whole genome shotgun (WGS) entry which is preliminary data.</text>
</comment>
<reference evidence="12" key="1">
    <citation type="journal article" date="2019" name="Int. J. Syst. Evol. Microbiol.">
        <title>The Global Catalogue of Microorganisms (GCM) 10K type strain sequencing project: providing services to taxonomists for standard genome sequencing and annotation.</title>
        <authorList>
            <consortium name="The Broad Institute Genomics Platform"/>
            <consortium name="The Broad Institute Genome Sequencing Center for Infectious Disease"/>
            <person name="Wu L."/>
            <person name="Ma J."/>
        </authorList>
    </citation>
    <scope>NUCLEOTIDE SEQUENCE [LARGE SCALE GENOMIC DNA]</scope>
    <source>
        <strain evidence="12">KCTC 42443</strain>
    </source>
</reference>
<dbReference type="InterPro" id="IPR036043">
    <property type="entry name" value="Phosphoglycerate_kinase_sf"/>
</dbReference>
<sequence>MAWKTLDDMDLNGKVVLTRVDINVPVEDGKVTDDTRIQRILPTLRDILAAGGKPVLLAHFGRPKGQRVPEMSLSVVQPALEAALGHPVKFAEDCIGGPAKKAVAALQSGEVLLLENTRFHEGETKNDGLFAASLAALGNIYCNDAFSAAHRAHASTEALAHLLPSCAGRLMQAELSALEAALGDPERPLVAVVGGAKVSTKLDLLGNLVGRVNQLIIGGGMANTFLAAQGIDVGKSLAEHDMADTAREILAKAEDEGCEIVLPSDVVVAREFAAGAAHETVAADACPADAMILDAGPDTVARICEIFEAAKTLIWNGPLGAFEIEPFDAATNAAAKKAAELSAAGKLVSVAGGGDTVAALNKADAAEDFTYISTAGGAFLEWMEGKTLPGVAALSD</sequence>
<evidence type="ECO:0000256" key="10">
    <source>
        <dbReference type="RuleBase" id="RU000532"/>
    </source>
</evidence>
<organism evidence="11 12">
    <name type="scientific">Aliiroseovarius zhejiangensis</name>
    <dbReference type="NCBI Taxonomy" id="1632025"/>
    <lineage>
        <taxon>Bacteria</taxon>
        <taxon>Pseudomonadati</taxon>
        <taxon>Pseudomonadota</taxon>
        <taxon>Alphaproteobacteria</taxon>
        <taxon>Rhodobacterales</taxon>
        <taxon>Paracoccaceae</taxon>
        <taxon>Aliiroseovarius</taxon>
    </lineage>
</organism>
<feature type="binding site" evidence="9">
    <location>
        <position position="36"/>
    </location>
    <ligand>
        <name>substrate</name>
    </ligand>
</feature>
<feature type="binding site" evidence="9">
    <location>
        <begin position="59"/>
        <end position="62"/>
    </location>
    <ligand>
        <name>substrate</name>
    </ligand>
</feature>
<evidence type="ECO:0000256" key="3">
    <source>
        <dbReference type="ARBA" id="ARBA00011245"/>
    </source>
</evidence>
<name>A0ABQ3IK83_9RHOB</name>
<evidence type="ECO:0000256" key="1">
    <source>
        <dbReference type="ARBA" id="ARBA00000642"/>
    </source>
</evidence>
<evidence type="ECO:0000256" key="5">
    <source>
        <dbReference type="ARBA" id="ARBA00022679"/>
    </source>
</evidence>
<evidence type="ECO:0000313" key="12">
    <source>
        <dbReference type="Proteomes" id="UP000609802"/>
    </source>
</evidence>
<dbReference type="SUPFAM" id="SSF53748">
    <property type="entry name" value="Phosphoglycerate kinase"/>
    <property type="match status" value="1"/>
</dbReference>
<dbReference type="RefSeq" id="WP_191284641.1">
    <property type="nucleotide sequence ID" value="NZ_BNCH01000001.1"/>
</dbReference>
<comment type="catalytic activity">
    <reaction evidence="1 9 10">
        <text>(2R)-3-phosphoglycerate + ATP = (2R)-3-phospho-glyceroyl phosphate + ADP</text>
        <dbReference type="Rhea" id="RHEA:14801"/>
        <dbReference type="ChEBI" id="CHEBI:30616"/>
        <dbReference type="ChEBI" id="CHEBI:57604"/>
        <dbReference type="ChEBI" id="CHEBI:58272"/>
        <dbReference type="ChEBI" id="CHEBI:456216"/>
        <dbReference type="EC" id="2.7.2.3"/>
    </reaction>
</comment>
<keyword evidence="12" id="KW-1185">Reference proteome</keyword>
<keyword evidence="9" id="KW-0324">Glycolysis</keyword>
<comment type="pathway">
    <text evidence="9">Carbohydrate degradation; glycolysis; pyruvate from D-glyceraldehyde 3-phosphate: step 2/5.</text>
</comment>
<dbReference type="Proteomes" id="UP000609802">
    <property type="component" value="Unassembled WGS sequence"/>
</dbReference>
<gene>
    <name evidence="9 11" type="primary">pgk</name>
    <name evidence="11" type="ORF">GCM10016455_02310</name>
</gene>
<evidence type="ECO:0000256" key="4">
    <source>
        <dbReference type="ARBA" id="ARBA00013061"/>
    </source>
</evidence>
<evidence type="ECO:0000256" key="7">
    <source>
        <dbReference type="ARBA" id="ARBA00022777"/>
    </source>
</evidence>
<dbReference type="Pfam" id="PF00162">
    <property type="entry name" value="PGK"/>
    <property type="match status" value="1"/>
</dbReference>
<dbReference type="Gene3D" id="3.40.50.1260">
    <property type="entry name" value="Phosphoglycerate kinase, N-terminal domain"/>
    <property type="match status" value="2"/>
</dbReference>
<comment type="similarity">
    <text evidence="2 9 10">Belongs to the phosphoglycerate kinase family.</text>
</comment>
<keyword evidence="8 9" id="KW-0067">ATP-binding</keyword>
<dbReference type="GO" id="GO:0016301">
    <property type="term" value="F:kinase activity"/>
    <property type="evidence" value="ECO:0007669"/>
    <property type="project" value="UniProtKB-KW"/>
</dbReference>
<evidence type="ECO:0000256" key="9">
    <source>
        <dbReference type="HAMAP-Rule" id="MF_00145"/>
    </source>
</evidence>
<keyword evidence="5 9" id="KW-0808">Transferase</keyword>
<dbReference type="PRINTS" id="PR00477">
    <property type="entry name" value="PHGLYCKINASE"/>
</dbReference>
<dbReference type="EMBL" id="BNCH01000001">
    <property type="protein sequence ID" value="GHE86294.1"/>
    <property type="molecule type" value="Genomic_DNA"/>
</dbReference>